<dbReference type="PANTHER" id="PTHR11439:SF517">
    <property type="entry name" value="CYSTEINE-RICH RLK (RECEPTOR-LIKE PROTEIN KINASE) 8"/>
    <property type="match status" value="1"/>
</dbReference>
<dbReference type="SUPFAM" id="SSF56672">
    <property type="entry name" value="DNA/RNA polymerases"/>
    <property type="match status" value="1"/>
</dbReference>
<name>A0A438GP52_VITVI</name>
<sequence>MNMVRCMLCDKQVPKAFWPEAARWTVHVLNKSPTLVVKDKTPKEMWSGVKPKVDYFRVFGCLAHEDSVEGEYALSESEEEVVKCIEAVVTDQEAEATTPTSIESFTEVAPVQAETRIQRVLLTYLGSFEEAKRDVKWRRAMDLEIEAIEKNETWQLTTLPKSAKKIGVKWVFKTKLNEKVARWDTIRMVLALAAQKGWSVYQLDIKSVFLHGELKKDVYVEQPLDYIRKSEEEKVYKLKKTLYGLKQAPRAWNDACMFESFKSSMKDEFDMTDLGKMKYMANPTDLHMQAAKRVLRYLKGTVELGLFYKRGENVGELLAYTNNDYVGNTDDRKNTSGYVFLLSGGAVSWASKKQPVVTLSTIEAEFVAATFCVCQCIWMRRVLENIGHSQSKCTTIMCDNSSTIKVSKNPVMHGRSKHIDVRFHFLRDLTKEEVVKSVHCGTNDQVADILTKPLKLEVFLKLREKLGVCEAPNLN</sequence>
<accession>A0A438GP52</accession>
<protein>
    <submittedName>
        <fullName evidence="2">Retrovirus-related Pol polyprotein from transposon RE2</fullName>
    </submittedName>
</protein>
<dbReference type="PANTHER" id="PTHR11439">
    <property type="entry name" value="GAG-POL-RELATED RETROTRANSPOSON"/>
    <property type="match status" value="1"/>
</dbReference>
<dbReference type="InterPro" id="IPR043502">
    <property type="entry name" value="DNA/RNA_pol_sf"/>
</dbReference>
<comment type="caution">
    <text evidence="2">The sequence shown here is derived from an EMBL/GenBank/DDBJ whole genome shotgun (WGS) entry which is preliminary data.</text>
</comment>
<gene>
    <name evidence="2" type="primary">RE2_623</name>
    <name evidence="2" type="ORF">CK203_053173</name>
</gene>
<evidence type="ECO:0000259" key="1">
    <source>
        <dbReference type="Pfam" id="PF07727"/>
    </source>
</evidence>
<feature type="domain" description="Reverse transcriptase Ty1/copia-type" evidence="1">
    <location>
        <begin position="179"/>
        <end position="254"/>
    </location>
</feature>
<evidence type="ECO:0000313" key="3">
    <source>
        <dbReference type="Proteomes" id="UP000288805"/>
    </source>
</evidence>
<evidence type="ECO:0000313" key="2">
    <source>
        <dbReference type="EMBL" id="RVW73993.1"/>
    </source>
</evidence>
<organism evidence="2 3">
    <name type="scientific">Vitis vinifera</name>
    <name type="common">Grape</name>
    <dbReference type="NCBI Taxonomy" id="29760"/>
    <lineage>
        <taxon>Eukaryota</taxon>
        <taxon>Viridiplantae</taxon>
        <taxon>Streptophyta</taxon>
        <taxon>Embryophyta</taxon>
        <taxon>Tracheophyta</taxon>
        <taxon>Spermatophyta</taxon>
        <taxon>Magnoliopsida</taxon>
        <taxon>eudicotyledons</taxon>
        <taxon>Gunneridae</taxon>
        <taxon>Pentapetalae</taxon>
        <taxon>rosids</taxon>
        <taxon>Vitales</taxon>
        <taxon>Vitaceae</taxon>
        <taxon>Viteae</taxon>
        <taxon>Vitis</taxon>
    </lineage>
</organism>
<dbReference type="EMBL" id="QGNW01000379">
    <property type="protein sequence ID" value="RVW73993.1"/>
    <property type="molecule type" value="Genomic_DNA"/>
</dbReference>
<dbReference type="InterPro" id="IPR013103">
    <property type="entry name" value="RVT_2"/>
</dbReference>
<proteinExistence type="predicted"/>
<dbReference type="CDD" id="cd09272">
    <property type="entry name" value="RNase_HI_RT_Ty1"/>
    <property type="match status" value="1"/>
</dbReference>
<dbReference type="Pfam" id="PF07727">
    <property type="entry name" value="RVT_2"/>
    <property type="match status" value="1"/>
</dbReference>
<dbReference type="Proteomes" id="UP000288805">
    <property type="component" value="Unassembled WGS sequence"/>
</dbReference>
<reference evidence="2 3" key="1">
    <citation type="journal article" date="2018" name="PLoS Genet.">
        <title>Population sequencing reveals clonal diversity and ancestral inbreeding in the grapevine cultivar Chardonnay.</title>
        <authorList>
            <person name="Roach M.J."/>
            <person name="Johnson D.L."/>
            <person name="Bohlmann J."/>
            <person name="van Vuuren H.J."/>
            <person name="Jones S.J."/>
            <person name="Pretorius I.S."/>
            <person name="Schmidt S.A."/>
            <person name="Borneman A.R."/>
        </authorList>
    </citation>
    <scope>NUCLEOTIDE SEQUENCE [LARGE SCALE GENOMIC DNA]</scope>
    <source>
        <strain evidence="3">cv. Chardonnay</strain>
        <tissue evidence="2">Leaf</tissue>
    </source>
</reference>
<dbReference type="AlphaFoldDB" id="A0A438GP52"/>